<evidence type="ECO:0000256" key="1">
    <source>
        <dbReference type="SAM" id="MobiDB-lite"/>
    </source>
</evidence>
<feature type="compositionally biased region" description="Low complexity" evidence="1">
    <location>
        <begin position="93"/>
        <end position="107"/>
    </location>
</feature>
<dbReference type="PANTHER" id="PTHR38608">
    <property type="entry name" value="PROTEIN CBG07207"/>
    <property type="match status" value="1"/>
</dbReference>
<accession>A0A914PHI6</accession>
<reference evidence="3" key="1">
    <citation type="submission" date="2022-11" db="UniProtKB">
        <authorList>
            <consortium name="WormBaseParasite"/>
        </authorList>
    </citation>
    <scope>IDENTIFICATION</scope>
</reference>
<dbReference type="PANTHER" id="PTHR38608:SF4">
    <property type="entry name" value="PROTEIN CBG07207"/>
    <property type="match status" value="1"/>
</dbReference>
<name>A0A914PHI6_9BILA</name>
<organism evidence="2 3">
    <name type="scientific">Panagrolaimus davidi</name>
    <dbReference type="NCBI Taxonomy" id="227884"/>
    <lineage>
        <taxon>Eukaryota</taxon>
        <taxon>Metazoa</taxon>
        <taxon>Ecdysozoa</taxon>
        <taxon>Nematoda</taxon>
        <taxon>Chromadorea</taxon>
        <taxon>Rhabditida</taxon>
        <taxon>Tylenchina</taxon>
        <taxon>Panagrolaimomorpha</taxon>
        <taxon>Panagrolaimoidea</taxon>
        <taxon>Panagrolaimidae</taxon>
        <taxon>Panagrolaimus</taxon>
    </lineage>
</organism>
<feature type="region of interest" description="Disordered" evidence="1">
    <location>
        <begin position="86"/>
        <end position="114"/>
    </location>
</feature>
<dbReference type="AlphaFoldDB" id="A0A914PHI6"/>
<dbReference type="WBParaSite" id="PDA_v2.g1778.t1">
    <property type="protein sequence ID" value="PDA_v2.g1778.t1"/>
    <property type="gene ID" value="PDA_v2.g1778"/>
</dbReference>
<evidence type="ECO:0000313" key="3">
    <source>
        <dbReference type="WBParaSite" id="PDA_v2.g1778.t1"/>
    </source>
</evidence>
<dbReference type="Proteomes" id="UP000887578">
    <property type="component" value="Unplaced"/>
</dbReference>
<sequence length="114" mass="12511">MLGMMNQCSDAVEFYSAPNSRSGTLNAAETKVFVEHKEKKKVTYTEDGRKMIDGKIVENSSDDESSPTLNPQQMWEKLIVTSVVTGNIQKPESTSSNSSTSPSSSKSNKTKTKK</sequence>
<proteinExistence type="predicted"/>
<evidence type="ECO:0000313" key="2">
    <source>
        <dbReference type="Proteomes" id="UP000887578"/>
    </source>
</evidence>
<keyword evidence="2" id="KW-1185">Reference proteome</keyword>
<protein>
    <submittedName>
        <fullName evidence="3">Uncharacterized protein</fullName>
    </submittedName>
</protein>